<keyword evidence="3" id="KW-1185">Reference proteome</keyword>
<evidence type="ECO:0000313" key="2">
    <source>
        <dbReference type="EMBL" id="KAJ6262558.1"/>
    </source>
</evidence>
<sequence>MASRPRSRTLATQDPSKRRSLPAGYDSGLAATGGVTAPEPAAASYISTRLSQPESTLHQYDNYKEQRLYNYVMSSPSASSASSPALHPSPRHARGGSISSQSENGNFFTNLFTVNPPSSSPHSRSQSMSSSQAAGASASAGAGANRDYGAGRRLSTFFGLGNMNDAASNSGLAFTASSPSSKRSVSNSTTMSKLVLLGGAGEVGQNLNQNPMTADEFAETDFAELLGEGVPKSPLNCTPQGFRNLHDKSIELIDRLYAGYLERSRALADALAEIEAMREEREQKDQKIESLRFSVEQLANVQETIAKASEEAERTAERANAEVKKLRAENTKLQWEAKSAREVELDDADSLSSRFGVRGSSSKQASEGLAPIMRPRTKSSNSDSGFESESDSGSVFSHDLTTKGGAEMISPSIAVADEDRYETDAASVHSTGTGAGTGTGSGPLAQLRNVLRRTTTMDTRCDCGVMINRLKSENGSLVSRVRELEGCLDSCLDLVAGV</sequence>
<dbReference type="AlphaFoldDB" id="A0AAD6J164"/>
<feature type="compositionally biased region" description="Low complexity" evidence="1">
    <location>
        <begin position="74"/>
        <end position="88"/>
    </location>
</feature>
<name>A0AAD6J164_DREDA</name>
<feature type="region of interest" description="Disordered" evidence="1">
    <location>
        <begin position="339"/>
        <end position="403"/>
    </location>
</feature>
<comment type="caution">
    <text evidence="2">The sequence shown here is derived from an EMBL/GenBank/DDBJ whole genome shotgun (WGS) entry which is preliminary data.</text>
</comment>
<reference evidence="2" key="1">
    <citation type="submission" date="2023-01" db="EMBL/GenBank/DDBJ databases">
        <title>The chitinases involved in constricting ring structure development in the nematode-trapping fungus Drechslerella dactyloides.</title>
        <authorList>
            <person name="Wang R."/>
            <person name="Zhang L."/>
            <person name="Tang P."/>
            <person name="Li S."/>
            <person name="Liang L."/>
        </authorList>
    </citation>
    <scope>NUCLEOTIDE SEQUENCE</scope>
    <source>
        <strain evidence="2">YMF1.00031</strain>
    </source>
</reference>
<feature type="compositionally biased region" description="Low complexity" evidence="1">
    <location>
        <begin position="379"/>
        <end position="397"/>
    </location>
</feature>
<evidence type="ECO:0000313" key="3">
    <source>
        <dbReference type="Proteomes" id="UP001221413"/>
    </source>
</evidence>
<evidence type="ECO:0000256" key="1">
    <source>
        <dbReference type="SAM" id="MobiDB-lite"/>
    </source>
</evidence>
<feature type="region of interest" description="Disordered" evidence="1">
    <location>
        <begin position="74"/>
        <end position="145"/>
    </location>
</feature>
<proteinExistence type="predicted"/>
<dbReference type="Proteomes" id="UP001221413">
    <property type="component" value="Unassembled WGS sequence"/>
</dbReference>
<feature type="region of interest" description="Disordered" evidence="1">
    <location>
        <begin position="1"/>
        <end position="37"/>
    </location>
</feature>
<feature type="compositionally biased region" description="Polar residues" evidence="1">
    <location>
        <begin position="97"/>
        <end position="115"/>
    </location>
</feature>
<accession>A0AAD6J164</accession>
<organism evidence="2 3">
    <name type="scientific">Drechslerella dactyloides</name>
    <name type="common">Nematode-trapping fungus</name>
    <name type="synonym">Arthrobotrys dactyloides</name>
    <dbReference type="NCBI Taxonomy" id="74499"/>
    <lineage>
        <taxon>Eukaryota</taxon>
        <taxon>Fungi</taxon>
        <taxon>Dikarya</taxon>
        <taxon>Ascomycota</taxon>
        <taxon>Pezizomycotina</taxon>
        <taxon>Orbiliomycetes</taxon>
        <taxon>Orbiliales</taxon>
        <taxon>Orbiliaceae</taxon>
        <taxon>Drechslerella</taxon>
    </lineage>
</organism>
<feature type="compositionally biased region" description="Low complexity" evidence="1">
    <location>
        <begin position="116"/>
        <end position="144"/>
    </location>
</feature>
<dbReference type="EMBL" id="JAQGDS010000003">
    <property type="protein sequence ID" value="KAJ6262558.1"/>
    <property type="molecule type" value="Genomic_DNA"/>
</dbReference>
<protein>
    <submittedName>
        <fullName evidence="2">Uncharacterized protein</fullName>
    </submittedName>
</protein>
<gene>
    <name evidence="2" type="ORF">Dda_3369</name>
</gene>